<keyword evidence="4 6" id="KW-1133">Transmembrane helix</keyword>
<dbReference type="HOGENOM" id="CLU_001265_30_13_1"/>
<dbReference type="OrthoDB" id="4142200at2759"/>
<dbReference type="Gene3D" id="1.20.1250.20">
    <property type="entry name" value="MFS general substrate transporter like domains"/>
    <property type="match status" value="1"/>
</dbReference>
<dbReference type="InterPro" id="IPR036259">
    <property type="entry name" value="MFS_trans_sf"/>
</dbReference>
<gene>
    <name evidence="8" type="ORF">PV07_08778</name>
</gene>
<sequence length="502" mass="54910">MHSSHRQFGWYNLLVVLGISLSSLSFGYSAAVIGTITGQPTFLEYFKLTGTSNGDELLGACVCMYYVGGFFGSIYGAWASDYWGRKNSQIQAAIIVAVSGALQAGSVHVAMFIVGRFLCGIAGYMVLTGTPAWMAELVPPRQRGQLMDTHTVVLIAGYFATAWVGYGFYFYSGSVPAFRPILAIQCAPPVFFLAVVSFLPESPRWLILRNQGDAAHRILRQLHSTEAAPGSLSLAEIEYQQITRQIELERGLDTSFLGMWRSGWPNRKRIIFAVVWPFMTVGSGILVIANYGPLLYSSLGYGSAKQLLFNGIWMSVTWFANICAPFLIDRFPRPGYAATGLAGCFATLVAEAAIIKNIAATGSDNRAGLEAGVAMFFIYAWFYGSCLDGMLFVWIGEAFPTPLRSNGYLIAMVTHALANTAWLGAAPTAFATVGWQYYLPFIIISGLAMIIVFFFFPNTRHLALEEIGAIFGDADHVAVYQQDILDEGTHELHIVSKDKGDE</sequence>
<comment type="subcellular location">
    <subcellularLocation>
        <location evidence="1">Membrane</location>
        <topology evidence="1">Multi-pass membrane protein</topology>
    </subcellularLocation>
</comment>
<reference evidence="8 9" key="1">
    <citation type="submission" date="2015-01" db="EMBL/GenBank/DDBJ databases">
        <title>The Genome Sequence of Cladophialophora immunda CBS83496.</title>
        <authorList>
            <consortium name="The Broad Institute Genomics Platform"/>
            <person name="Cuomo C."/>
            <person name="de Hoog S."/>
            <person name="Gorbushina A."/>
            <person name="Stielow B."/>
            <person name="Teixiera M."/>
            <person name="Abouelleil A."/>
            <person name="Chapman S.B."/>
            <person name="Priest M."/>
            <person name="Young S.K."/>
            <person name="Wortman J."/>
            <person name="Nusbaum C."/>
            <person name="Birren B."/>
        </authorList>
    </citation>
    <scope>NUCLEOTIDE SEQUENCE [LARGE SCALE GENOMIC DNA]</scope>
    <source>
        <strain evidence="8 9">CBS 83496</strain>
    </source>
</reference>
<accession>A0A0D2AKV6</accession>
<dbReference type="AlphaFoldDB" id="A0A0D2AKV6"/>
<evidence type="ECO:0000256" key="2">
    <source>
        <dbReference type="ARBA" id="ARBA00010992"/>
    </source>
</evidence>
<dbReference type="PANTHER" id="PTHR48022:SF11">
    <property type="entry name" value="MONOSACCHARIDE TRANSPORTER (HXT8), PUTATIVE (AFU_ORTHOLOGUE AFUA_2G08120)-RELATED"/>
    <property type="match status" value="1"/>
</dbReference>
<keyword evidence="5 6" id="KW-0472">Membrane</keyword>
<name>A0A0D2AKV6_9EURO</name>
<feature type="transmembrane region" description="Helical" evidence="6">
    <location>
        <begin position="437"/>
        <end position="456"/>
    </location>
</feature>
<evidence type="ECO:0000256" key="6">
    <source>
        <dbReference type="SAM" id="Phobius"/>
    </source>
</evidence>
<dbReference type="InterPro" id="IPR005829">
    <property type="entry name" value="Sugar_transporter_CS"/>
</dbReference>
<feature type="transmembrane region" description="Helical" evidence="6">
    <location>
        <begin position="270"/>
        <end position="291"/>
    </location>
</feature>
<dbReference type="InterPro" id="IPR050360">
    <property type="entry name" value="MFS_Sugar_Transporters"/>
</dbReference>
<dbReference type="GO" id="GO:0016020">
    <property type="term" value="C:membrane"/>
    <property type="evidence" value="ECO:0007669"/>
    <property type="project" value="UniProtKB-SubCell"/>
</dbReference>
<evidence type="ECO:0000256" key="5">
    <source>
        <dbReference type="ARBA" id="ARBA00023136"/>
    </source>
</evidence>
<feature type="transmembrane region" description="Helical" evidence="6">
    <location>
        <begin position="57"/>
        <end position="78"/>
    </location>
</feature>
<dbReference type="PANTHER" id="PTHR48022">
    <property type="entry name" value="PLASTIDIC GLUCOSE TRANSPORTER 4"/>
    <property type="match status" value="1"/>
</dbReference>
<evidence type="ECO:0000256" key="3">
    <source>
        <dbReference type="ARBA" id="ARBA00022692"/>
    </source>
</evidence>
<feature type="transmembrane region" description="Helical" evidence="6">
    <location>
        <begin position="151"/>
        <end position="171"/>
    </location>
</feature>
<feature type="transmembrane region" description="Helical" evidence="6">
    <location>
        <begin position="12"/>
        <end position="37"/>
    </location>
</feature>
<feature type="transmembrane region" description="Helical" evidence="6">
    <location>
        <begin position="121"/>
        <end position="139"/>
    </location>
</feature>
<organism evidence="8 9">
    <name type="scientific">Cladophialophora immunda</name>
    <dbReference type="NCBI Taxonomy" id="569365"/>
    <lineage>
        <taxon>Eukaryota</taxon>
        <taxon>Fungi</taxon>
        <taxon>Dikarya</taxon>
        <taxon>Ascomycota</taxon>
        <taxon>Pezizomycotina</taxon>
        <taxon>Eurotiomycetes</taxon>
        <taxon>Chaetothyriomycetidae</taxon>
        <taxon>Chaetothyriales</taxon>
        <taxon>Herpotrichiellaceae</taxon>
        <taxon>Cladophialophora</taxon>
    </lineage>
</organism>
<evidence type="ECO:0000313" key="8">
    <source>
        <dbReference type="EMBL" id="KIW25612.1"/>
    </source>
</evidence>
<feature type="transmembrane region" description="Helical" evidence="6">
    <location>
        <begin position="311"/>
        <end position="328"/>
    </location>
</feature>
<dbReference type="InterPro" id="IPR020846">
    <property type="entry name" value="MFS_dom"/>
</dbReference>
<comment type="similarity">
    <text evidence="2">Belongs to the major facilitator superfamily. Sugar transporter (TC 2.A.1.1) family.</text>
</comment>
<dbReference type="RefSeq" id="XP_016245828.1">
    <property type="nucleotide sequence ID" value="XM_016395972.1"/>
</dbReference>
<evidence type="ECO:0000256" key="1">
    <source>
        <dbReference type="ARBA" id="ARBA00004141"/>
    </source>
</evidence>
<evidence type="ECO:0000256" key="4">
    <source>
        <dbReference type="ARBA" id="ARBA00022989"/>
    </source>
</evidence>
<evidence type="ECO:0000259" key="7">
    <source>
        <dbReference type="PROSITE" id="PS50850"/>
    </source>
</evidence>
<dbReference type="GO" id="GO:0005351">
    <property type="term" value="F:carbohydrate:proton symporter activity"/>
    <property type="evidence" value="ECO:0007669"/>
    <property type="project" value="TreeGrafter"/>
</dbReference>
<dbReference type="PROSITE" id="PS50850">
    <property type="entry name" value="MFS"/>
    <property type="match status" value="1"/>
</dbReference>
<feature type="transmembrane region" description="Helical" evidence="6">
    <location>
        <begin position="375"/>
        <end position="395"/>
    </location>
</feature>
<proteinExistence type="inferred from homology"/>
<feature type="transmembrane region" description="Helical" evidence="6">
    <location>
        <begin position="407"/>
        <end position="425"/>
    </location>
</feature>
<dbReference type="VEuPathDB" id="FungiDB:PV07_08778"/>
<dbReference type="SUPFAM" id="SSF103473">
    <property type="entry name" value="MFS general substrate transporter"/>
    <property type="match status" value="1"/>
</dbReference>
<keyword evidence="3 6" id="KW-0812">Transmembrane</keyword>
<dbReference type="InterPro" id="IPR005828">
    <property type="entry name" value="MFS_sugar_transport-like"/>
</dbReference>
<feature type="transmembrane region" description="Helical" evidence="6">
    <location>
        <begin position="90"/>
        <end position="115"/>
    </location>
</feature>
<dbReference type="Proteomes" id="UP000054466">
    <property type="component" value="Unassembled WGS sequence"/>
</dbReference>
<feature type="domain" description="Major facilitator superfamily (MFS) profile" evidence="7">
    <location>
        <begin position="15"/>
        <end position="460"/>
    </location>
</feature>
<feature type="transmembrane region" description="Helical" evidence="6">
    <location>
        <begin position="335"/>
        <end position="355"/>
    </location>
</feature>
<dbReference type="EMBL" id="KN847044">
    <property type="protein sequence ID" value="KIW25612.1"/>
    <property type="molecule type" value="Genomic_DNA"/>
</dbReference>
<keyword evidence="9" id="KW-1185">Reference proteome</keyword>
<dbReference type="GeneID" id="27347972"/>
<evidence type="ECO:0000313" key="9">
    <source>
        <dbReference type="Proteomes" id="UP000054466"/>
    </source>
</evidence>
<protein>
    <recommendedName>
        <fullName evidence="7">Major facilitator superfamily (MFS) profile domain-containing protein</fullName>
    </recommendedName>
</protein>
<feature type="transmembrane region" description="Helical" evidence="6">
    <location>
        <begin position="177"/>
        <end position="199"/>
    </location>
</feature>
<dbReference type="PROSITE" id="PS00216">
    <property type="entry name" value="SUGAR_TRANSPORT_1"/>
    <property type="match status" value="1"/>
</dbReference>
<dbReference type="Pfam" id="PF00083">
    <property type="entry name" value="Sugar_tr"/>
    <property type="match status" value="1"/>
</dbReference>